<evidence type="ECO:0000313" key="3">
    <source>
        <dbReference type="Proteomes" id="UP001372834"/>
    </source>
</evidence>
<evidence type="ECO:0000256" key="1">
    <source>
        <dbReference type="SAM" id="MobiDB-lite"/>
    </source>
</evidence>
<feature type="compositionally biased region" description="Basic residues" evidence="1">
    <location>
        <begin position="1"/>
        <end position="11"/>
    </location>
</feature>
<sequence>MLSRGNGKHIAAKNVDATVGRDWKEDSVKGSQKRLKQKKLKKSQGWRERESRRQQQQRKKSKDGIGRKRFRRPMKQTLEKETCKT</sequence>
<organism evidence="2 3">
    <name type="scientific">Polyplax serrata</name>
    <name type="common">Common mouse louse</name>
    <dbReference type="NCBI Taxonomy" id="468196"/>
    <lineage>
        <taxon>Eukaryota</taxon>
        <taxon>Metazoa</taxon>
        <taxon>Ecdysozoa</taxon>
        <taxon>Arthropoda</taxon>
        <taxon>Hexapoda</taxon>
        <taxon>Insecta</taxon>
        <taxon>Pterygota</taxon>
        <taxon>Neoptera</taxon>
        <taxon>Paraneoptera</taxon>
        <taxon>Psocodea</taxon>
        <taxon>Troctomorpha</taxon>
        <taxon>Phthiraptera</taxon>
        <taxon>Anoplura</taxon>
        <taxon>Polyplacidae</taxon>
        <taxon>Polyplax</taxon>
    </lineage>
</organism>
<dbReference type="AlphaFoldDB" id="A0AAN8NWF4"/>
<feature type="compositionally biased region" description="Basic residues" evidence="1">
    <location>
        <begin position="31"/>
        <end position="44"/>
    </location>
</feature>
<protein>
    <submittedName>
        <fullName evidence="2">Uncharacterized protein</fullName>
    </submittedName>
</protein>
<dbReference type="EMBL" id="JAWJWE010000037">
    <property type="protein sequence ID" value="KAK6624979.1"/>
    <property type="molecule type" value="Genomic_DNA"/>
</dbReference>
<gene>
    <name evidence="2" type="ORF">RUM43_005270</name>
</gene>
<feature type="compositionally biased region" description="Basic and acidic residues" evidence="1">
    <location>
        <begin position="19"/>
        <end position="28"/>
    </location>
</feature>
<reference evidence="2 3" key="1">
    <citation type="submission" date="2023-10" db="EMBL/GenBank/DDBJ databases">
        <title>Genomes of two closely related lineages of the louse Polyplax serrata with different host specificities.</title>
        <authorList>
            <person name="Martinu J."/>
            <person name="Tarabai H."/>
            <person name="Stefka J."/>
            <person name="Hypsa V."/>
        </authorList>
    </citation>
    <scope>NUCLEOTIDE SEQUENCE [LARGE SCALE GENOMIC DNA]</scope>
    <source>
        <strain evidence="2">HR10_N</strain>
    </source>
</reference>
<feature type="compositionally biased region" description="Basic residues" evidence="1">
    <location>
        <begin position="55"/>
        <end position="74"/>
    </location>
</feature>
<comment type="caution">
    <text evidence="2">The sequence shown here is derived from an EMBL/GenBank/DDBJ whole genome shotgun (WGS) entry which is preliminary data.</text>
</comment>
<accession>A0AAN8NWF4</accession>
<name>A0AAN8NWF4_POLSC</name>
<feature type="region of interest" description="Disordered" evidence="1">
    <location>
        <begin position="1"/>
        <end position="85"/>
    </location>
</feature>
<proteinExistence type="predicted"/>
<dbReference type="Proteomes" id="UP001372834">
    <property type="component" value="Unassembled WGS sequence"/>
</dbReference>
<evidence type="ECO:0000313" key="2">
    <source>
        <dbReference type="EMBL" id="KAK6624979.1"/>
    </source>
</evidence>